<dbReference type="Pfam" id="PF25989">
    <property type="entry name" value="YknX_C"/>
    <property type="match status" value="1"/>
</dbReference>
<dbReference type="InterPro" id="IPR006143">
    <property type="entry name" value="RND_pump_MFP"/>
</dbReference>
<dbReference type="RefSeq" id="WP_068881191.1">
    <property type="nucleotide sequence ID" value="NZ_LNTU01000004.1"/>
</dbReference>
<feature type="domain" description="CusB-like beta-barrel" evidence="4">
    <location>
        <begin position="245"/>
        <end position="312"/>
    </location>
</feature>
<accession>A0A135HXM0</accession>
<dbReference type="GO" id="GO:0015562">
    <property type="term" value="F:efflux transmembrane transporter activity"/>
    <property type="evidence" value="ECO:0007669"/>
    <property type="project" value="TreeGrafter"/>
</dbReference>
<feature type="chain" id="PRO_5007465380" evidence="3">
    <location>
        <begin position="29"/>
        <end position="415"/>
    </location>
</feature>
<evidence type="ECO:0000259" key="4">
    <source>
        <dbReference type="Pfam" id="PF25954"/>
    </source>
</evidence>
<feature type="domain" description="YknX-like C-terminal permuted SH3-like" evidence="5">
    <location>
        <begin position="323"/>
        <end position="386"/>
    </location>
</feature>
<dbReference type="PANTHER" id="PTHR30469:SF15">
    <property type="entry name" value="HLYD FAMILY OF SECRETION PROTEINS"/>
    <property type="match status" value="1"/>
</dbReference>
<comment type="caution">
    <text evidence="6">The sequence shown here is derived from an EMBL/GenBank/DDBJ whole genome shotgun (WGS) entry which is preliminary data.</text>
</comment>
<dbReference type="PANTHER" id="PTHR30469">
    <property type="entry name" value="MULTIDRUG RESISTANCE PROTEIN MDTA"/>
    <property type="match status" value="1"/>
</dbReference>
<evidence type="ECO:0000259" key="5">
    <source>
        <dbReference type="Pfam" id="PF25989"/>
    </source>
</evidence>
<dbReference type="GO" id="GO:1990281">
    <property type="term" value="C:efflux pump complex"/>
    <property type="evidence" value="ECO:0007669"/>
    <property type="project" value="TreeGrafter"/>
</dbReference>
<dbReference type="Gene3D" id="2.40.30.170">
    <property type="match status" value="1"/>
</dbReference>
<evidence type="ECO:0000313" key="6">
    <source>
        <dbReference type="EMBL" id="KXF77956.1"/>
    </source>
</evidence>
<dbReference type="SUPFAM" id="SSF111369">
    <property type="entry name" value="HlyD-like secretion proteins"/>
    <property type="match status" value="1"/>
</dbReference>
<dbReference type="Gene3D" id="2.40.420.20">
    <property type="match status" value="1"/>
</dbReference>
<dbReference type="Gene3D" id="1.10.287.470">
    <property type="entry name" value="Helix hairpin bin"/>
    <property type="match status" value="1"/>
</dbReference>
<dbReference type="OrthoDB" id="7422354at2"/>
<dbReference type="AlphaFoldDB" id="A0A135HXM0"/>
<dbReference type="Proteomes" id="UP000070107">
    <property type="component" value="Unassembled WGS sequence"/>
</dbReference>
<proteinExistence type="inferred from homology"/>
<name>A0A135HXM0_9HYPH</name>
<evidence type="ECO:0000256" key="3">
    <source>
        <dbReference type="SAM" id="SignalP"/>
    </source>
</evidence>
<dbReference type="Pfam" id="PF25954">
    <property type="entry name" value="Beta-barrel_RND_2"/>
    <property type="match status" value="1"/>
</dbReference>
<evidence type="ECO:0000256" key="1">
    <source>
        <dbReference type="ARBA" id="ARBA00009477"/>
    </source>
</evidence>
<organism evidence="6 7">
    <name type="scientific">Paramesorhizobium deserti</name>
    <dbReference type="NCBI Taxonomy" id="1494590"/>
    <lineage>
        <taxon>Bacteria</taxon>
        <taxon>Pseudomonadati</taxon>
        <taxon>Pseudomonadota</taxon>
        <taxon>Alphaproteobacteria</taxon>
        <taxon>Hyphomicrobiales</taxon>
        <taxon>Phyllobacteriaceae</taxon>
        <taxon>Paramesorhizobium</taxon>
    </lineage>
</organism>
<keyword evidence="3" id="KW-0732">Signal</keyword>
<gene>
    <name evidence="6" type="ORF">ATN84_24375</name>
</gene>
<evidence type="ECO:0000256" key="2">
    <source>
        <dbReference type="SAM" id="MobiDB-lite"/>
    </source>
</evidence>
<dbReference type="EMBL" id="LNTU01000004">
    <property type="protein sequence ID" value="KXF77956.1"/>
    <property type="molecule type" value="Genomic_DNA"/>
</dbReference>
<dbReference type="Gene3D" id="2.40.50.100">
    <property type="match status" value="1"/>
</dbReference>
<keyword evidence="7" id="KW-1185">Reference proteome</keyword>
<comment type="similarity">
    <text evidence="1">Belongs to the membrane fusion protein (MFP) (TC 8.A.1) family.</text>
</comment>
<reference evidence="6 7" key="1">
    <citation type="submission" date="2015-11" db="EMBL/GenBank/DDBJ databases">
        <title>Draft genome sequence of Paramesorhizobium deserti A-3-E, a strain highly resistant to diverse beta-lactam antibiotics.</title>
        <authorList>
            <person name="Lv R."/>
            <person name="Yang X."/>
            <person name="Fang N."/>
            <person name="Guo J."/>
            <person name="Luo X."/>
            <person name="Peng F."/>
            <person name="Yang R."/>
            <person name="Cui Y."/>
            <person name="Fang C."/>
            <person name="Song Y."/>
        </authorList>
    </citation>
    <scope>NUCLEOTIDE SEQUENCE [LARGE SCALE GENOMIC DNA]</scope>
    <source>
        <strain evidence="6 7">A-3-E</strain>
    </source>
</reference>
<protein>
    <submittedName>
        <fullName evidence="6">RND transporter</fullName>
    </submittedName>
</protein>
<dbReference type="NCBIfam" id="TIGR01730">
    <property type="entry name" value="RND_mfp"/>
    <property type="match status" value="1"/>
</dbReference>
<dbReference type="InterPro" id="IPR058792">
    <property type="entry name" value="Beta-barrel_RND_2"/>
</dbReference>
<sequence length="415" mass="45160">MSIKPWLKPFYRPRPLVRCGIVASLAFAAFMPIAEAQQKMPVTVIVAKRGDVTDRISVVGTLAAREEILVHPSVSGREIQQILVEAGERVEQGQPLARFEQTDALLALDKNAVSALRANAAVAVEAGKVEVALVAEREARAKLERNQALRSKGIISEQVLDDNRNAYDRAVAETALARQSLALAQADGQLIAQERKEVELTVERSTLRAPASGLVLERNARVGVMTSGSGDPLFRIAKDGKIEFVAEVTETNFVRLREGMRVAVTIPGHDKPVTGTLRLNAAQLDPKTRSGTVRVELDEGEDLVPGVFARGVIDTSRRRNVLLPGTAVRSIRGSHSVFIVKDNIAEIRNVRIGARQDDRVEIIEGVEDGETVVLKASGFLKDQDRVEPVAVSAEADPKREVPQKVSFDDSEGTVR</sequence>
<dbReference type="STRING" id="1494590.ATN84_24375"/>
<feature type="region of interest" description="Disordered" evidence="2">
    <location>
        <begin position="390"/>
        <end position="415"/>
    </location>
</feature>
<dbReference type="InterPro" id="IPR058637">
    <property type="entry name" value="YknX-like_C"/>
</dbReference>
<evidence type="ECO:0000313" key="7">
    <source>
        <dbReference type="Proteomes" id="UP000070107"/>
    </source>
</evidence>
<feature type="signal peptide" evidence="3">
    <location>
        <begin position="1"/>
        <end position="28"/>
    </location>
</feature>